<dbReference type="Proteomes" id="UP001139887">
    <property type="component" value="Unassembled WGS sequence"/>
</dbReference>
<proteinExistence type="predicted"/>
<organism evidence="1 2">
    <name type="scientific">Coemansia brasiliensis</name>
    <dbReference type="NCBI Taxonomy" id="2650707"/>
    <lineage>
        <taxon>Eukaryota</taxon>
        <taxon>Fungi</taxon>
        <taxon>Fungi incertae sedis</taxon>
        <taxon>Zoopagomycota</taxon>
        <taxon>Kickxellomycotina</taxon>
        <taxon>Kickxellomycetes</taxon>
        <taxon>Kickxellales</taxon>
        <taxon>Kickxellaceae</taxon>
        <taxon>Coemansia</taxon>
    </lineage>
</organism>
<evidence type="ECO:0000313" key="1">
    <source>
        <dbReference type="EMBL" id="KAJ2845337.1"/>
    </source>
</evidence>
<reference evidence="1" key="1">
    <citation type="submission" date="2022-07" db="EMBL/GenBank/DDBJ databases">
        <title>Phylogenomic reconstructions and comparative analyses of Kickxellomycotina fungi.</title>
        <authorList>
            <person name="Reynolds N.K."/>
            <person name="Stajich J.E."/>
            <person name="Barry K."/>
            <person name="Grigoriev I.V."/>
            <person name="Crous P."/>
            <person name="Smith M.E."/>
        </authorList>
    </citation>
    <scope>NUCLEOTIDE SEQUENCE</scope>
    <source>
        <strain evidence="1">NRRL 1566</strain>
    </source>
</reference>
<protein>
    <submittedName>
        <fullName evidence="1">Uncharacterized protein</fullName>
    </submittedName>
</protein>
<sequence length="156" mass="18030">VYRNSIHSVTLVPNKSTPGMVSNSKSMFSSNGYIRLPLDMCPFDSKHLKRTYELRVECDVVDKSSLLDKMMRHKSTYSMQVPLEICTISPDKFDKATYQNAYSDETRNISSITPLPHHKDPAEPWIFAGGWELETSFVKWDRFNPVWIELARKHST</sequence>
<feature type="non-terminal residue" evidence="1">
    <location>
        <position position="1"/>
    </location>
</feature>
<accession>A0A9W8I2M0</accession>
<name>A0A9W8I2M0_9FUNG</name>
<dbReference type="EMBL" id="JANBUW010000826">
    <property type="protein sequence ID" value="KAJ2845337.1"/>
    <property type="molecule type" value="Genomic_DNA"/>
</dbReference>
<comment type="caution">
    <text evidence="1">The sequence shown here is derived from an EMBL/GenBank/DDBJ whole genome shotgun (WGS) entry which is preliminary data.</text>
</comment>
<dbReference type="AlphaFoldDB" id="A0A9W8I2M0"/>
<dbReference type="OrthoDB" id="9984275at2759"/>
<keyword evidence="2" id="KW-1185">Reference proteome</keyword>
<evidence type="ECO:0000313" key="2">
    <source>
        <dbReference type="Proteomes" id="UP001139887"/>
    </source>
</evidence>
<gene>
    <name evidence="1" type="ORF">IWW36_004820</name>
</gene>